<dbReference type="AlphaFoldDB" id="A0A0H2QYU7"/>
<dbReference type="Pfam" id="PF13097">
    <property type="entry name" value="CENP-U"/>
    <property type="match status" value="1"/>
</dbReference>
<gene>
    <name evidence="2" type="ORF">SCHPADRAFT_750198</name>
</gene>
<protein>
    <submittedName>
        <fullName evidence="2">Uncharacterized protein</fullName>
    </submittedName>
</protein>
<keyword evidence="3" id="KW-1185">Reference proteome</keyword>
<feature type="region of interest" description="Disordered" evidence="1">
    <location>
        <begin position="56"/>
        <end position="78"/>
    </location>
</feature>
<evidence type="ECO:0000313" key="3">
    <source>
        <dbReference type="Proteomes" id="UP000053477"/>
    </source>
</evidence>
<evidence type="ECO:0000256" key="1">
    <source>
        <dbReference type="SAM" id="MobiDB-lite"/>
    </source>
</evidence>
<feature type="compositionally biased region" description="Basic residues" evidence="1">
    <location>
        <begin position="12"/>
        <end position="26"/>
    </location>
</feature>
<name>A0A0H2QYU7_9AGAM</name>
<evidence type="ECO:0000313" key="2">
    <source>
        <dbReference type="EMBL" id="KLO04579.1"/>
    </source>
</evidence>
<dbReference type="InterPro" id="IPR025214">
    <property type="entry name" value="CENP-U"/>
</dbReference>
<feature type="region of interest" description="Disordered" evidence="1">
    <location>
        <begin position="1"/>
        <end position="34"/>
    </location>
</feature>
<reference evidence="2 3" key="1">
    <citation type="submission" date="2015-04" db="EMBL/GenBank/DDBJ databases">
        <title>Complete genome sequence of Schizopora paradoxa KUC8140, a cosmopolitan wood degrader in East Asia.</title>
        <authorList>
            <consortium name="DOE Joint Genome Institute"/>
            <person name="Min B."/>
            <person name="Park H."/>
            <person name="Jang Y."/>
            <person name="Kim J.-J."/>
            <person name="Kim K.H."/>
            <person name="Pangilinan J."/>
            <person name="Lipzen A."/>
            <person name="Riley R."/>
            <person name="Grigoriev I.V."/>
            <person name="Spatafora J.W."/>
            <person name="Choi I.-G."/>
        </authorList>
    </citation>
    <scope>NUCLEOTIDE SEQUENCE [LARGE SCALE GENOMIC DNA]</scope>
    <source>
        <strain evidence="2 3">KUC8140</strain>
    </source>
</reference>
<proteinExistence type="predicted"/>
<dbReference type="InParanoid" id="A0A0H2QYU7"/>
<dbReference type="EMBL" id="KQ086495">
    <property type="protein sequence ID" value="KLO04579.1"/>
    <property type="molecule type" value="Genomic_DNA"/>
</dbReference>
<dbReference type="Proteomes" id="UP000053477">
    <property type="component" value="Unassembled WGS sequence"/>
</dbReference>
<accession>A0A0H2QYU7</accession>
<sequence length="180" mass="20432">MGEVGDGEGWRRRVQSRRYPRPHRPSALHNDTSTLLTRLPSISHSTTTSTALTLAYQTTQAHVRPQTTRRRTSRSSDVDTSRSQCVHVWSDVARWVRDRAQASDLYHLRVWMDALGMSTTGMADEDGSEVGCKLRGRGVEVDGDGWRRREDTLGTVRLFDLRSSKPSWGCSADVDIYRQR</sequence>
<organism evidence="2 3">
    <name type="scientific">Schizopora paradoxa</name>
    <dbReference type="NCBI Taxonomy" id="27342"/>
    <lineage>
        <taxon>Eukaryota</taxon>
        <taxon>Fungi</taxon>
        <taxon>Dikarya</taxon>
        <taxon>Basidiomycota</taxon>
        <taxon>Agaricomycotina</taxon>
        <taxon>Agaricomycetes</taxon>
        <taxon>Hymenochaetales</taxon>
        <taxon>Schizoporaceae</taxon>
        <taxon>Schizopora</taxon>
    </lineage>
</organism>